<feature type="signal peptide" evidence="2">
    <location>
        <begin position="1"/>
        <end position="23"/>
    </location>
</feature>
<evidence type="ECO:0000256" key="1">
    <source>
        <dbReference type="SAM" id="MobiDB-lite"/>
    </source>
</evidence>
<evidence type="ECO:0000313" key="4">
    <source>
        <dbReference type="Proteomes" id="UP000215914"/>
    </source>
</evidence>
<feature type="compositionally biased region" description="Acidic residues" evidence="1">
    <location>
        <begin position="35"/>
        <end position="45"/>
    </location>
</feature>
<feature type="chain" id="PRO_5039951350" description="Secreted protein" evidence="2">
    <location>
        <begin position="24"/>
        <end position="88"/>
    </location>
</feature>
<reference evidence="3" key="2">
    <citation type="submission" date="2020-06" db="EMBL/GenBank/DDBJ databases">
        <title>Helianthus annuus Genome sequencing and assembly Release 2.</title>
        <authorList>
            <person name="Gouzy J."/>
            <person name="Langlade N."/>
            <person name="Munos S."/>
        </authorList>
    </citation>
    <scope>NUCLEOTIDE SEQUENCE</scope>
    <source>
        <tissue evidence="3">Leaves</tissue>
    </source>
</reference>
<name>A0A9K3HIU0_HELAN</name>
<accession>A0A9K3HIU0</accession>
<dbReference type="Proteomes" id="UP000215914">
    <property type="component" value="Unassembled WGS sequence"/>
</dbReference>
<protein>
    <recommendedName>
        <fullName evidence="5">Secreted protein</fullName>
    </recommendedName>
</protein>
<gene>
    <name evidence="3" type="ORF">HanXRQr2_Chr12g0555341</name>
</gene>
<keyword evidence="2" id="KW-0732">Signal</keyword>
<evidence type="ECO:0008006" key="5">
    <source>
        <dbReference type="Google" id="ProtNLM"/>
    </source>
</evidence>
<reference evidence="3" key="1">
    <citation type="journal article" date="2017" name="Nature">
        <title>The sunflower genome provides insights into oil metabolism, flowering and Asterid evolution.</title>
        <authorList>
            <person name="Badouin H."/>
            <person name="Gouzy J."/>
            <person name="Grassa C.J."/>
            <person name="Murat F."/>
            <person name="Staton S.E."/>
            <person name="Cottret L."/>
            <person name="Lelandais-Briere C."/>
            <person name="Owens G.L."/>
            <person name="Carrere S."/>
            <person name="Mayjonade B."/>
            <person name="Legrand L."/>
            <person name="Gill N."/>
            <person name="Kane N.C."/>
            <person name="Bowers J.E."/>
            <person name="Hubner S."/>
            <person name="Bellec A."/>
            <person name="Berard A."/>
            <person name="Berges H."/>
            <person name="Blanchet N."/>
            <person name="Boniface M.C."/>
            <person name="Brunel D."/>
            <person name="Catrice O."/>
            <person name="Chaidir N."/>
            <person name="Claudel C."/>
            <person name="Donnadieu C."/>
            <person name="Faraut T."/>
            <person name="Fievet G."/>
            <person name="Helmstetter N."/>
            <person name="King M."/>
            <person name="Knapp S.J."/>
            <person name="Lai Z."/>
            <person name="Le Paslier M.C."/>
            <person name="Lippi Y."/>
            <person name="Lorenzon L."/>
            <person name="Mandel J.R."/>
            <person name="Marage G."/>
            <person name="Marchand G."/>
            <person name="Marquand E."/>
            <person name="Bret-Mestries E."/>
            <person name="Morien E."/>
            <person name="Nambeesan S."/>
            <person name="Nguyen T."/>
            <person name="Pegot-Espagnet P."/>
            <person name="Pouilly N."/>
            <person name="Raftis F."/>
            <person name="Sallet E."/>
            <person name="Schiex T."/>
            <person name="Thomas J."/>
            <person name="Vandecasteele C."/>
            <person name="Vares D."/>
            <person name="Vear F."/>
            <person name="Vautrin S."/>
            <person name="Crespi M."/>
            <person name="Mangin B."/>
            <person name="Burke J.M."/>
            <person name="Salse J."/>
            <person name="Munos S."/>
            <person name="Vincourt P."/>
            <person name="Rieseberg L.H."/>
            <person name="Langlade N.B."/>
        </authorList>
    </citation>
    <scope>NUCLEOTIDE SEQUENCE</scope>
    <source>
        <tissue evidence="3">Leaves</tissue>
    </source>
</reference>
<sequence>MADPMSSSLTLLLFVSLSTLSASSPCDSSDSADASNEEEEEEGEAELVAAEGRREAAVEEKRSCWGSVSSERRRSMPRRCWVTYWKED</sequence>
<feature type="region of interest" description="Disordered" evidence="1">
    <location>
        <begin position="21"/>
        <end position="54"/>
    </location>
</feature>
<proteinExistence type="predicted"/>
<keyword evidence="4" id="KW-1185">Reference proteome</keyword>
<evidence type="ECO:0000256" key="2">
    <source>
        <dbReference type="SAM" id="SignalP"/>
    </source>
</evidence>
<dbReference type="AlphaFoldDB" id="A0A9K3HIU0"/>
<dbReference type="EMBL" id="MNCJ02000327">
    <property type="protein sequence ID" value="KAF5779096.1"/>
    <property type="molecule type" value="Genomic_DNA"/>
</dbReference>
<organism evidence="3 4">
    <name type="scientific">Helianthus annuus</name>
    <name type="common">Common sunflower</name>
    <dbReference type="NCBI Taxonomy" id="4232"/>
    <lineage>
        <taxon>Eukaryota</taxon>
        <taxon>Viridiplantae</taxon>
        <taxon>Streptophyta</taxon>
        <taxon>Embryophyta</taxon>
        <taxon>Tracheophyta</taxon>
        <taxon>Spermatophyta</taxon>
        <taxon>Magnoliopsida</taxon>
        <taxon>eudicotyledons</taxon>
        <taxon>Gunneridae</taxon>
        <taxon>Pentapetalae</taxon>
        <taxon>asterids</taxon>
        <taxon>campanulids</taxon>
        <taxon>Asterales</taxon>
        <taxon>Asteraceae</taxon>
        <taxon>Asteroideae</taxon>
        <taxon>Heliantheae alliance</taxon>
        <taxon>Heliantheae</taxon>
        <taxon>Helianthus</taxon>
    </lineage>
</organism>
<dbReference type="Gramene" id="mRNA:HanXRQr2_Chr12g0555341">
    <property type="protein sequence ID" value="mRNA:HanXRQr2_Chr12g0555341"/>
    <property type="gene ID" value="HanXRQr2_Chr12g0555341"/>
</dbReference>
<comment type="caution">
    <text evidence="3">The sequence shown here is derived from an EMBL/GenBank/DDBJ whole genome shotgun (WGS) entry which is preliminary data.</text>
</comment>
<evidence type="ECO:0000313" key="3">
    <source>
        <dbReference type="EMBL" id="KAF5779096.1"/>
    </source>
</evidence>
<feature type="compositionally biased region" description="Low complexity" evidence="1">
    <location>
        <begin position="21"/>
        <end position="34"/>
    </location>
</feature>